<dbReference type="InterPro" id="IPR008979">
    <property type="entry name" value="Galactose-bd-like_sf"/>
</dbReference>
<evidence type="ECO:0000259" key="4">
    <source>
        <dbReference type="PROSITE" id="PS50022"/>
    </source>
</evidence>
<dbReference type="SUPFAM" id="SSF48403">
    <property type="entry name" value="Ankyrin repeat"/>
    <property type="match status" value="1"/>
</dbReference>
<dbReference type="SMART" id="SM00248">
    <property type="entry name" value="ANK"/>
    <property type="match status" value="6"/>
</dbReference>
<dbReference type="InterPro" id="IPR000421">
    <property type="entry name" value="FA58C"/>
</dbReference>
<dbReference type="Gene3D" id="2.60.120.260">
    <property type="entry name" value="Galactose-binding domain-like"/>
    <property type="match status" value="1"/>
</dbReference>
<comment type="caution">
    <text evidence="5">The sequence shown here is derived from an EMBL/GenBank/DDBJ whole genome shotgun (WGS) entry which is preliminary data.</text>
</comment>
<dbReference type="InterPro" id="IPR036770">
    <property type="entry name" value="Ankyrin_rpt-contain_sf"/>
</dbReference>
<keyword evidence="1" id="KW-0677">Repeat</keyword>
<protein>
    <submittedName>
        <fullName evidence="5">Ankyrin repeat and sterile alpha motif domain-containing protein 1B</fullName>
    </submittedName>
</protein>
<keyword evidence="6" id="KW-1185">Reference proteome</keyword>
<dbReference type="PROSITE" id="PS50088">
    <property type="entry name" value="ANK_REPEAT"/>
    <property type="match status" value="4"/>
</dbReference>
<evidence type="ECO:0000256" key="3">
    <source>
        <dbReference type="PROSITE-ProRule" id="PRU00023"/>
    </source>
</evidence>
<dbReference type="Pfam" id="PF12796">
    <property type="entry name" value="Ank_2"/>
    <property type="match status" value="3"/>
</dbReference>
<dbReference type="PRINTS" id="PR01415">
    <property type="entry name" value="ANKYRIN"/>
</dbReference>
<evidence type="ECO:0000256" key="1">
    <source>
        <dbReference type="ARBA" id="ARBA00022737"/>
    </source>
</evidence>
<evidence type="ECO:0000313" key="5">
    <source>
        <dbReference type="EMBL" id="CAI8031605.1"/>
    </source>
</evidence>
<name>A0AA35SK66_GEOBA</name>
<dbReference type="InterPro" id="IPR002110">
    <property type="entry name" value="Ankyrin_rpt"/>
</dbReference>
<dbReference type="InterPro" id="IPR033635">
    <property type="entry name" value="ANKS1/Caskin"/>
</dbReference>
<dbReference type="AlphaFoldDB" id="A0AA35SK66"/>
<proteinExistence type="predicted"/>
<dbReference type="EMBL" id="CASHTH010002554">
    <property type="protein sequence ID" value="CAI8031605.1"/>
    <property type="molecule type" value="Genomic_DNA"/>
</dbReference>
<dbReference type="PROSITE" id="PS50297">
    <property type="entry name" value="ANK_REP_REGION"/>
    <property type="match status" value="3"/>
</dbReference>
<evidence type="ECO:0000313" key="6">
    <source>
        <dbReference type="Proteomes" id="UP001174909"/>
    </source>
</evidence>
<keyword evidence="2 3" id="KW-0040">ANK repeat</keyword>
<feature type="domain" description="F5/8 type C" evidence="4">
    <location>
        <begin position="318"/>
        <end position="470"/>
    </location>
</feature>
<dbReference type="PROSITE" id="PS50022">
    <property type="entry name" value="FA58C_3"/>
    <property type="match status" value="1"/>
</dbReference>
<dbReference type="SUPFAM" id="SSF49785">
    <property type="entry name" value="Galactose-binding domain-like"/>
    <property type="match status" value="1"/>
</dbReference>
<feature type="repeat" description="ANK" evidence="3">
    <location>
        <begin position="201"/>
        <end position="233"/>
    </location>
</feature>
<organism evidence="5 6">
    <name type="scientific">Geodia barretti</name>
    <name type="common">Barrett's horny sponge</name>
    <dbReference type="NCBI Taxonomy" id="519541"/>
    <lineage>
        <taxon>Eukaryota</taxon>
        <taxon>Metazoa</taxon>
        <taxon>Porifera</taxon>
        <taxon>Demospongiae</taxon>
        <taxon>Heteroscleromorpha</taxon>
        <taxon>Tetractinellida</taxon>
        <taxon>Astrophorina</taxon>
        <taxon>Geodiidae</taxon>
        <taxon>Geodia</taxon>
    </lineage>
</organism>
<dbReference type="PANTHER" id="PTHR24174:SF1">
    <property type="entry name" value="IP14385P"/>
    <property type="match status" value="1"/>
</dbReference>
<feature type="repeat" description="ANK" evidence="3">
    <location>
        <begin position="235"/>
        <end position="267"/>
    </location>
</feature>
<evidence type="ECO:0000256" key="2">
    <source>
        <dbReference type="ARBA" id="ARBA00023043"/>
    </source>
</evidence>
<dbReference type="GO" id="GO:0005829">
    <property type="term" value="C:cytosol"/>
    <property type="evidence" value="ECO:0007669"/>
    <property type="project" value="TreeGrafter"/>
</dbReference>
<dbReference type="Pfam" id="PF00754">
    <property type="entry name" value="F5_F8_type_C"/>
    <property type="match status" value="1"/>
</dbReference>
<accession>A0AA35SK66</accession>
<gene>
    <name evidence="5" type="ORF">GBAR_LOCUS17940</name>
</gene>
<dbReference type="PANTHER" id="PTHR24174">
    <property type="entry name" value="ANKYRIN REPEAT AND STERILE ALPHA MOTIF DOMAIN-CONTAINING PROTEIN 1"/>
    <property type="match status" value="1"/>
</dbReference>
<reference evidence="5" key="1">
    <citation type="submission" date="2023-03" db="EMBL/GenBank/DDBJ databases">
        <authorList>
            <person name="Steffen K."/>
            <person name="Cardenas P."/>
        </authorList>
    </citation>
    <scope>NUCLEOTIDE SEQUENCE</scope>
</reference>
<dbReference type="Proteomes" id="UP001174909">
    <property type="component" value="Unassembled WGS sequence"/>
</dbReference>
<dbReference type="Gene3D" id="1.25.40.20">
    <property type="entry name" value="Ankyrin repeat-containing domain"/>
    <property type="match status" value="2"/>
</dbReference>
<sequence length="501" mass="55946">MGKEQQLLDAAAAGNLSKVEAILKGQNRLKRLLSREFLDDSNDTETEQPLQVERKQPPLHVDINTVNNDGATPLILATLNGHRDIVYVLLQYSANVRSSDLKGNTALHMAAWQNRSDIVELLIANGGGKVGLPNNEGNSPLHFACQYCPAGKTLTLVKLLQHNACVLDKNREGDTPFDLAVRFNKKEAVSLLVDAEPGVIRETKAIIEAARTGRKEIVEVLLDAGTDPNCLDGASGTCPLHEAVRFFRKEVARVLLEFGAKLSQQSANGETAVGIVMQHPEAKRDEFRALIRDLEGKSPRIPQALLERKESRDLTGDLFSITYPLLTNRMSWTKADEVYCSGWSKQHPNTCLLDNDSYSYWKIPDSGGYNWVAFDLGSKYTLTGIRLSGWDNKQMVHNFIVETAENIAGPWSQVQKFTADAIGPETMDQPSESQDFKGFYTSARYWRLVVADNYGDNRTAVLSEVQFFGVEDGVLSWFDRLEMQRYLKPLVQRVSLNFLLQ</sequence>
<feature type="repeat" description="ANK" evidence="3">
    <location>
        <begin position="102"/>
        <end position="126"/>
    </location>
</feature>
<feature type="repeat" description="ANK" evidence="3">
    <location>
        <begin position="69"/>
        <end position="101"/>
    </location>
</feature>